<name>A0A392PS98_9FABA</name>
<dbReference type="GO" id="GO:0009409">
    <property type="term" value="P:response to cold"/>
    <property type="evidence" value="ECO:0007669"/>
    <property type="project" value="InterPro"/>
</dbReference>
<dbReference type="Proteomes" id="UP000265520">
    <property type="component" value="Unassembled WGS sequence"/>
</dbReference>
<protein>
    <submittedName>
        <fullName evidence="1">Uncharacterized protein</fullName>
    </submittedName>
</protein>
<organism evidence="1 2">
    <name type="scientific">Trifolium medium</name>
    <dbReference type="NCBI Taxonomy" id="97028"/>
    <lineage>
        <taxon>Eukaryota</taxon>
        <taxon>Viridiplantae</taxon>
        <taxon>Streptophyta</taxon>
        <taxon>Embryophyta</taxon>
        <taxon>Tracheophyta</taxon>
        <taxon>Spermatophyta</taxon>
        <taxon>Magnoliopsida</taxon>
        <taxon>eudicotyledons</taxon>
        <taxon>Gunneridae</taxon>
        <taxon>Pentapetalae</taxon>
        <taxon>rosids</taxon>
        <taxon>fabids</taxon>
        <taxon>Fabales</taxon>
        <taxon>Fabaceae</taxon>
        <taxon>Papilionoideae</taxon>
        <taxon>50 kb inversion clade</taxon>
        <taxon>NPAAA clade</taxon>
        <taxon>Hologalegina</taxon>
        <taxon>IRL clade</taxon>
        <taxon>Trifolieae</taxon>
        <taxon>Trifolium</taxon>
    </lineage>
</organism>
<dbReference type="PANTHER" id="PTHR33676:SF3">
    <property type="entry name" value="COLD-REGULATED PROTEIN 27"/>
    <property type="match status" value="1"/>
</dbReference>
<comment type="caution">
    <text evidence="1">The sequence shown here is derived from an EMBL/GenBank/DDBJ whole genome shotgun (WGS) entry which is preliminary data.</text>
</comment>
<proteinExistence type="predicted"/>
<sequence length="101" mass="11714">MSRVNQHHDLIANPWIQHYRCSSKQESAVAPSPITQQVVSFSQKKKISSKAGQFHMSESQFYHQNMLYSDTEVSDQNFVDEEVKCEKKTTSNAKRRKSFDC</sequence>
<dbReference type="InterPro" id="IPR044678">
    <property type="entry name" value="COR27/28"/>
</dbReference>
<dbReference type="GO" id="GO:0042752">
    <property type="term" value="P:regulation of circadian rhythm"/>
    <property type="evidence" value="ECO:0007669"/>
    <property type="project" value="InterPro"/>
</dbReference>
<evidence type="ECO:0000313" key="2">
    <source>
        <dbReference type="Proteomes" id="UP000265520"/>
    </source>
</evidence>
<keyword evidence="2" id="KW-1185">Reference proteome</keyword>
<evidence type="ECO:0000313" key="1">
    <source>
        <dbReference type="EMBL" id="MCI14978.1"/>
    </source>
</evidence>
<reference evidence="1 2" key="1">
    <citation type="journal article" date="2018" name="Front. Plant Sci.">
        <title>Red Clover (Trifolium pratense) and Zigzag Clover (T. medium) - A Picture of Genomic Similarities and Differences.</title>
        <authorList>
            <person name="Dluhosova J."/>
            <person name="Istvanek J."/>
            <person name="Nedelnik J."/>
            <person name="Repkova J."/>
        </authorList>
    </citation>
    <scope>NUCLEOTIDE SEQUENCE [LARGE SCALE GENOMIC DNA]</scope>
    <source>
        <strain evidence="2">cv. 10/8</strain>
        <tissue evidence="1">Leaf</tissue>
    </source>
</reference>
<dbReference type="EMBL" id="LXQA010094544">
    <property type="protein sequence ID" value="MCI14978.1"/>
    <property type="molecule type" value="Genomic_DNA"/>
</dbReference>
<dbReference type="AlphaFoldDB" id="A0A392PS98"/>
<accession>A0A392PS98</accession>
<dbReference type="PANTHER" id="PTHR33676">
    <property type="entry name" value="COLD REGULATED PROTEIN 27"/>
    <property type="match status" value="1"/>
</dbReference>